<evidence type="ECO:0000256" key="4">
    <source>
        <dbReference type="ARBA" id="ARBA00022989"/>
    </source>
</evidence>
<evidence type="ECO:0000313" key="8">
    <source>
        <dbReference type="EMBL" id="AUO19084.1"/>
    </source>
</evidence>
<feature type="transmembrane region" description="Helical" evidence="7">
    <location>
        <begin position="170"/>
        <end position="191"/>
    </location>
</feature>
<evidence type="ECO:0000256" key="2">
    <source>
        <dbReference type="ARBA" id="ARBA00022448"/>
    </source>
</evidence>
<dbReference type="GO" id="GO:0015293">
    <property type="term" value="F:symporter activity"/>
    <property type="evidence" value="ECO:0007669"/>
    <property type="project" value="UniProtKB-KW"/>
</dbReference>
<feature type="transmembrane region" description="Helical" evidence="7">
    <location>
        <begin position="338"/>
        <end position="359"/>
    </location>
</feature>
<dbReference type="InterPro" id="IPR000175">
    <property type="entry name" value="Na/ntran_symport"/>
</dbReference>
<evidence type="ECO:0000256" key="5">
    <source>
        <dbReference type="ARBA" id="ARBA00023136"/>
    </source>
</evidence>
<dbReference type="Proteomes" id="UP000235589">
    <property type="component" value="Chromosome"/>
</dbReference>
<evidence type="ECO:0000256" key="1">
    <source>
        <dbReference type="ARBA" id="ARBA00004141"/>
    </source>
</evidence>
<dbReference type="SUPFAM" id="SSF161070">
    <property type="entry name" value="SNF-like"/>
    <property type="match status" value="1"/>
</dbReference>
<keyword evidence="5 7" id="KW-0472">Membrane</keyword>
<keyword evidence="4 7" id="KW-1133">Transmembrane helix</keyword>
<feature type="transmembrane region" description="Helical" evidence="7">
    <location>
        <begin position="40"/>
        <end position="64"/>
    </location>
</feature>
<evidence type="ECO:0000256" key="6">
    <source>
        <dbReference type="RuleBase" id="RU003732"/>
    </source>
</evidence>
<dbReference type="OrthoDB" id="9762833at2"/>
<dbReference type="NCBIfam" id="NF037979">
    <property type="entry name" value="Na_transp"/>
    <property type="match status" value="1"/>
</dbReference>
<dbReference type="KEGG" id="mpec:B9O19_00910"/>
<organism evidence="8 9">
    <name type="scientific">Monoglobus pectinilyticus</name>
    <dbReference type="NCBI Taxonomy" id="1981510"/>
    <lineage>
        <taxon>Bacteria</taxon>
        <taxon>Bacillati</taxon>
        <taxon>Bacillota</taxon>
        <taxon>Clostridia</taxon>
        <taxon>Monoglobales</taxon>
        <taxon>Monoglobaceae</taxon>
        <taxon>Monoglobus</taxon>
    </lineage>
</organism>
<feature type="transmembrane region" description="Helical" evidence="7">
    <location>
        <begin position="301"/>
        <end position="326"/>
    </location>
</feature>
<reference evidence="8 9" key="1">
    <citation type="submission" date="2017-04" db="EMBL/GenBank/DDBJ databases">
        <title>Monoglobus pectinilyticus 14 draft genome.</title>
        <authorList>
            <person name="Kim C."/>
            <person name="Rosendale D.I."/>
            <person name="Kelly W.J."/>
            <person name="Tannock G.W."/>
            <person name="Patchett M.L."/>
            <person name="Jordens J.Z."/>
        </authorList>
    </citation>
    <scope>NUCLEOTIDE SEQUENCE [LARGE SCALE GENOMIC DNA]</scope>
    <source>
        <strain evidence="8 9">14</strain>
    </source>
</reference>
<keyword evidence="3 6" id="KW-0812">Transmembrane</keyword>
<dbReference type="PANTHER" id="PTHR42948:SF1">
    <property type="entry name" value="TRANSPORTER"/>
    <property type="match status" value="1"/>
</dbReference>
<dbReference type="Pfam" id="PF00209">
    <property type="entry name" value="SNF"/>
    <property type="match status" value="2"/>
</dbReference>
<keyword evidence="9" id="KW-1185">Reference proteome</keyword>
<feature type="transmembrane region" description="Helical" evidence="7">
    <location>
        <begin position="140"/>
        <end position="158"/>
    </location>
</feature>
<dbReference type="RefSeq" id="WP_102365315.1">
    <property type="nucleotide sequence ID" value="NZ_CP020991.1"/>
</dbReference>
<feature type="transmembrane region" description="Helical" evidence="7">
    <location>
        <begin position="379"/>
        <end position="400"/>
    </location>
</feature>
<feature type="transmembrane region" description="Helical" evidence="7">
    <location>
        <begin position="211"/>
        <end position="236"/>
    </location>
</feature>
<dbReference type="PROSITE" id="PS00610">
    <property type="entry name" value="NA_NEUROTRAN_SYMP_1"/>
    <property type="match status" value="1"/>
</dbReference>
<protein>
    <recommendedName>
        <fullName evidence="6">Transporter</fullName>
    </recommendedName>
</protein>
<proteinExistence type="inferred from homology"/>
<dbReference type="InterPro" id="IPR037272">
    <property type="entry name" value="SNS_sf"/>
</dbReference>
<accession>A0A2K9P1D6</accession>
<feature type="transmembrane region" description="Helical" evidence="7">
    <location>
        <begin position="420"/>
        <end position="445"/>
    </location>
</feature>
<dbReference type="GeneID" id="98062327"/>
<evidence type="ECO:0000256" key="7">
    <source>
        <dbReference type="SAM" id="Phobius"/>
    </source>
</evidence>
<dbReference type="AlphaFoldDB" id="A0A2K9P1D6"/>
<evidence type="ECO:0000313" key="9">
    <source>
        <dbReference type="Proteomes" id="UP000235589"/>
    </source>
</evidence>
<dbReference type="EMBL" id="CP020991">
    <property type="protein sequence ID" value="AUO19084.1"/>
    <property type="molecule type" value="Genomic_DNA"/>
</dbReference>
<feature type="transmembrane region" description="Helical" evidence="7">
    <location>
        <begin position="7"/>
        <end position="28"/>
    </location>
</feature>
<comment type="similarity">
    <text evidence="6">Belongs to the sodium:neurotransmitter symporter (SNF) (TC 2.A.22) family.</text>
</comment>
<keyword evidence="2 6" id="KW-0813">Transport</keyword>
<dbReference type="PANTHER" id="PTHR42948">
    <property type="entry name" value="TRANSPORTER"/>
    <property type="match status" value="1"/>
</dbReference>
<dbReference type="CDD" id="cd10336">
    <property type="entry name" value="SLC6sbd_Tyt1-Like"/>
    <property type="match status" value="1"/>
</dbReference>
<feature type="transmembrane region" description="Helical" evidence="7">
    <location>
        <begin position="248"/>
        <end position="270"/>
    </location>
</feature>
<comment type="subcellular location">
    <subcellularLocation>
        <location evidence="1">Membrane</location>
        <topology evidence="1">Multi-pass membrane protein</topology>
    </subcellularLocation>
</comment>
<sequence>MKKRDSFSGRIGFVLAAAGSAVGLGNLWRFPYLVAKYGGGIFLLIYLILVLTFGYSIMTLEIAIGRKTGLSPVGAFRKFSQKYTWVGWLTVIISTIILGYYSIIGGWVIKYLVTFITNSGSFAAVDGYFNNFISQPYQPILYGVIFSLAGLGVLLGGVRGGIEKAGKVLMPILIIISIIIAVYSVTLPGAIEGVKYILIPNFSHFGFETVVGALGQMFYSMSLAMGIMITFGSYLSKDTDIERSVKNVEIFDTAIAILAAFMIIPAVFAFPAGDTPQLDQGAGLMFITLPKVFLKMPFGQVIGGAFFILVAFAALTSFISIAEVLISTLCDICKVKRIPAVLIVVASACILGIPASLGYGALDFVKILGFSILDFMDFIANSLLLPLAGLATCVVFGWFVGLGSISDEIELTSKFKRKRVFIIVVKYLAPVFLGVIVLSNILQILGVVNI</sequence>
<dbReference type="GO" id="GO:0016020">
    <property type="term" value="C:membrane"/>
    <property type="evidence" value="ECO:0007669"/>
    <property type="project" value="UniProtKB-SubCell"/>
</dbReference>
<name>A0A2K9P1D6_9FIRM</name>
<dbReference type="PROSITE" id="PS50267">
    <property type="entry name" value="NA_NEUROTRAN_SYMP_3"/>
    <property type="match status" value="1"/>
</dbReference>
<keyword evidence="6" id="KW-0769">Symport</keyword>
<dbReference type="InterPro" id="IPR047218">
    <property type="entry name" value="YocR/YhdH-like"/>
</dbReference>
<dbReference type="PRINTS" id="PR00176">
    <property type="entry name" value="NANEUSMPORT"/>
</dbReference>
<gene>
    <name evidence="8" type="ORF">B9O19_00910</name>
</gene>
<evidence type="ECO:0000256" key="3">
    <source>
        <dbReference type="ARBA" id="ARBA00022692"/>
    </source>
</evidence>
<feature type="transmembrane region" description="Helical" evidence="7">
    <location>
        <begin position="85"/>
        <end position="109"/>
    </location>
</feature>